<evidence type="ECO:0000256" key="3">
    <source>
        <dbReference type="ARBA" id="ARBA00023157"/>
    </source>
</evidence>
<evidence type="ECO:0000313" key="5">
    <source>
        <dbReference type="EMBL" id="HET46738.1"/>
    </source>
</evidence>
<organism evidence="5">
    <name type="scientific">Thermoanaerobaculum aquaticum</name>
    <dbReference type="NCBI Taxonomy" id="1312852"/>
    <lineage>
        <taxon>Bacteria</taxon>
        <taxon>Pseudomonadati</taxon>
        <taxon>Acidobacteriota</taxon>
        <taxon>Thermoanaerobaculia</taxon>
        <taxon>Thermoanaerobaculales</taxon>
        <taxon>Thermoanaerobaculaceae</taxon>
        <taxon>Thermoanaerobaculum</taxon>
    </lineage>
</organism>
<evidence type="ECO:0000256" key="2">
    <source>
        <dbReference type="ARBA" id="ARBA00022737"/>
    </source>
</evidence>
<dbReference type="AlphaFoldDB" id="A0A7C2SQT2"/>
<feature type="domain" description="Teneurin-like YD-shell" evidence="4">
    <location>
        <begin position="62"/>
        <end position="419"/>
    </location>
</feature>
<name>A0A7C2SQT2_9BACT</name>
<proteinExistence type="predicted"/>
<dbReference type="NCBIfam" id="TIGR03696">
    <property type="entry name" value="Rhs_assc_core"/>
    <property type="match status" value="1"/>
</dbReference>
<dbReference type="Pfam" id="PF25023">
    <property type="entry name" value="TEN_YD-shell"/>
    <property type="match status" value="1"/>
</dbReference>
<dbReference type="PANTHER" id="PTHR11219:SF69">
    <property type="entry name" value="TENEURIN-A"/>
    <property type="match status" value="1"/>
</dbReference>
<reference evidence="5" key="1">
    <citation type="journal article" date="2020" name="mSystems">
        <title>Genome- and Community-Level Interaction Insights into Carbon Utilization and Element Cycling Functions of Hydrothermarchaeota in Hydrothermal Sediment.</title>
        <authorList>
            <person name="Zhou Z."/>
            <person name="Liu Y."/>
            <person name="Xu W."/>
            <person name="Pan J."/>
            <person name="Luo Z.H."/>
            <person name="Li M."/>
        </authorList>
    </citation>
    <scope>NUCLEOTIDE SEQUENCE [LARGE SCALE GENOMIC DNA]</scope>
    <source>
        <strain evidence="5">SpSt-299</strain>
    </source>
</reference>
<comment type="caution">
    <text evidence="5">The sequence shown here is derived from an EMBL/GenBank/DDBJ whole genome shotgun (WGS) entry which is preliminary data.</text>
</comment>
<accession>A0A7C2SQT2</accession>
<dbReference type="PANTHER" id="PTHR11219">
    <property type="entry name" value="TENEURIN AND N-ACETYLGLUCOSAMINE-1-PHOSPHODIESTER ALPHA-N-ACETYLGLUCOSAMINIDASE"/>
    <property type="match status" value="1"/>
</dbReference>
<evidence type="ECO:0000256" key="1">
    <source>
        <dbReference type="ARBA" id="ARBA00022536"/>
    </source>
</evidence>
<keyword evidence="2" id="KW-0677">Repeat</keyword>
<protein>
    <recommendedName>
        <fullName evidence="4">Teneurin-like YD-shell domain-containing protein</fullName>
    </recommendedName>
</protein>
<dbReference type="Gene3D" id="2.180.10.10">
    <property type="entry name" value="RHS repeat-associated core"/>
    <property type="match status" value="2"/>
</dbReference>
<dbReference type="EMBL" id="DSMR01000072">
    <property type="protein sequence ID" value="HET46738.1"/>
    <property type="molecule type" value="Genomic_DNA"/>
</dbReference>
<sequence length="549" mass="61613">MHFNKNTGQLGRVTVLSRTNSHLRSSCTIKPFERAGAVFSPRASRVRAVVYDLFLEIKVTSAGTLQASLERVYNSEFPATQLKLNGQLLASFSYDNDGLLTQAGPLAITRDPQTGFWLSSQAGVVQESRSFDAYGQLQSQEFKVSGASILKITYERDSLGRITAKNEERPSGITRFEYGYDPAGRLVSERKILPDGSSLLTQWSYDGNGNRVMEVKPNGTVVSGSYDDQDRLLSYGDYTFTPTANGELISRCQGSVCQYFDYDVFGNLRHVILDNGTQIEYVIDGRNRRIGKKINGTLVQGFVYDDQLRIVAELDGSNQVVSRFVYADHINVPEIIGKGGETYRILHDHLGSPRFVIDTETGEVVQEMQYDAWGNVVFDSNPGFQPFGFAGGIFDAHTKLLRFGARDYDPQVGRWTSKDPLGFGEGRDLGLFSYSFNDAVNVYDPFGLSGLWELCKYSWKATAPVRIAKALNCYFKWLACTQSGEMECIRRFDNRCQQQGMCMNWVRNCCDREWFYCAVDPFTEHNFLSCSAIPPRFPCGKLYACPLHG</sequence>
<dbReference type="InterPro" id="IPR051216">
    <property type="entry name" value="Teneurin"/>
</dbReference>
<gene>
    <name evidence="5" type="ORF">ENQ31_01030</name>
</gene>
<dbReference type="InterPro" id="IPR022385">
    <property type="entry name" value="Rhs_assc_core"/>
</dbReference>
<keyword evidence="3" id="KW-1015">Disulfide bond</keyword>
<keyword evidence="1" id="KW-0245">EGF-like domain</keyword>
<evidence type="ECO:0000259" key="4">
    <source>
        <dbReference type="Pfam" id="PF25023"/>
    </source>
</evidence>
<dbReference type="InterPro" id="IPR056823">
    <property type="entry name" value="TEN-like_YD-shell"/>
</dbReference>